<name>A0A0K1JP67_9MICO</name>
<dbReference type="PATRIC" id="fig|571913.6.peg.5097"/>
<gene>
    <name evidence="2" type="ORF">VV02_25145</name>
</gene>
<proteinExistence type="predicted"/>
<dbReference type="OrthoDB" id="154293at2"/>
<dbReference type="RefSeq" id="WP_052596099.1">
    <property type="nucleotide sequence ID" value="NZ_CP011112.1"/>
</dbReference>
<dbReference type="Gene3D" id="1.20.120.450">
    <property type="entry name" value="dinb family like domain"/>
    <property type="match status" value="1"/>
</dbReference>
<sequence length="286" mass="30674">MATHPPPPEQLSELVEAYAQTAQAVLDLAATCSEEDFAQPSSCPGWTVKDHVSHVSGLESALDGQVDPDVEVPDYPWLRHDMGRHMEQAVEVRRLWSGEEVVAELKRVIPRRLEFLHSSGLSLDSVIPGPFAPMPASVMLPIRIIDIWCHEQDLRQALDRPGNLDSPGAALFVTRVMAALPGRAVDEAGVPVGAAVILESTGPVTAREGIRVVENEDGTPAAEPLFAGGSGDGVSHVGEQVTTIRMSTEALTRRGAGRIATDDLHYTAEGDEQLAHRLLDALAITP</sequence>
<dbReference type="InterPro" id="IPR017517">
    <property type="entry name" value="Maleyloyr_isom"/>
</dbReference>
<dbReference type="EMBL" id="CP011112">
    <property type="protein sequence ID" value="AKU18365.1"/>
    <property type="molecule type" value="Genomic_DNA"/>
</dbReference>
<keyword evidence="3" id="KW-1185">Reference proteome</keyword>
<evidence type="ECO:0000313" key="3">
    <source>
        <dbReference type="Proteomes" id="UP000066480"/>
    </source>
</evidence>
<dbReference type="KEGG" id="lmoi:VV02_25145"/>
<protein>
    <recommendedName>
        <fullName evidence="1">Mycothiol-dependent maleylpyruvate isomerase metal-binding domain-containing protein</fullName>
    </recommendedName>
</protein>
<feature type="domain" description="Mycothiol-dependent maleylpyruvate isomerase metal-binding" evidence="1">
    <location>
        <begin position="20"/>
        <end position="155"/>
    </location>
</feature>
<dbReference type="GO" id="GO:0046872">
    <property type="term" value="F:metal ion binding"/>
    <property type="evidence" value="ECO:0007669"/>
    <property type="project" value="InterPro"/>
</dbReference>
<dbReference type="STRING" id="571913.VV02_25145"/>
<dbReference type="InterPro" id="IPR024344">
    <property type="entry name" value="MDMPI_metal-binding"/>
</dbReference>
<dbReference type="Pfam" id="PF11716">
    <property type="entry name" value="MDMPI_N"/>
    <property type="match status" value="1"/>
</dbReference>
<dbReference type="Proteomes" id="UP000066480">
    <property type="component" value="Chromosome"/>
</dbReference>
<evidence type="ECO:0000259" key="1">
    <source>
        <dbReference type="Pfam" id="PF11716"/>
    </source>
</evidence>
<dbReference type="NCBIfam" id="TIGR03083">
    <property type="entry name" value="maleylpyruvate isomerase family mycothiol-dependent enzyme"/>
    <property type="match status" value="1"/>
</dbReference>
<evidence type="ECO:0000313" key="2">
    <source>
        <dbReference type="EMBL" id="AKU18365.1"/>
    </source>
</evidence>
<dbReference type="InterPro" id="IPR034660">
    <property type="entry name" value="DinB/YfiT-like"/>
</dbReference>
<dbReference type="SUPFAM" id="SSF109854">
    <property type="entry name" value="DinB/YfiT-like putative metalloenzymes"/>
    <property type="match status" value="1"/>
</dbReference>
<reference evidence="2 3" key="1">
    <citation type="submission" date="2015-03" db="EMBL/GenBank/DDBJ databases">
        <title>Luteipulveratus halotolerans sp. nov., a novel actinobacterium (Dermacoccaceae) from Sarawak, Malaysia.</title>
        <authorList>
            <person name="Juboi H."/>
            <person name="Basik A."/>
            <person name="Shamsul S.S."/>
            <person name="Arnold P."/>
            <person name="Schmitt E.K."/>
            <person name="Sanglier J.-J."/>
            <person name="Yeo T."/>
        </authorList>
    </citation>
    <scope>NUCLEOTIDE SEQUENCE [LARGE SCALE GENOMIC DNA]</scope>
    <source>
        <strain evidence="2 3">MN07-A0370</strain>
    </source>
</reference>
<organism evidence="2 3">
    <name type="scientific">Luteipulveratus mongoliensis</name>
    <dbReference type="NCBI Taxonomy" id="571913"/>
    <lineage>
        <taxon>Bacteria</taxon>
        <taxon>Bacillati</taxon>
        <taxon>Actinomycetota</taxon>
        <taxon>Actinomycetes</taxon>
        <taxon>Micrococcales</taxon>
        <taxon>Dermacoccaceae</taxon>
        <taxon>Luteipulveratus</taxon>
    </lineage>
</organism>
<dbReference type="AlphaFoldDB" id="A0A0K1JP67"/>
<accession>A0A0K1JP67</accession>